<organism evidence="1 2">
    <name type="scientific">Okeanomitos corallinicola TIOX110</name>
    <dbReference type="NCBI Taxonomy" id="3133117"/>
    <lineage>
        <taxon>Bacteria</taxon>
        <taxon>Bacillati</taxon>
        <taxon>Cyanobacteriota</taxon>
        <taxon>Cyanophyceae</taxon>
        <taxon>Nostocales</taxon>
        <taxon>Aphanizomenonaceae</taxon>
        <taxon>Okeanomitos</taxon>
    </lineage>
</organism>
<protein>
    <recommendedName>
        <fullName evidence="3">PEP-CTERM sorting domain-containing protein</fullName>
    </recommendedName>
</protein>
<accession>A0ABZ2UL26</accession>
<evidence type="ECO:0000313" key="1">
    <source>
        <dbReference type="EMBL" id="WZB86072.1"/>
    </source>
</evidence>
<sequence>MTNNFLEKTHFLLISALTVGFNIVFPDDVKALTFIDSWNFNSNNFNSSQGNGTLSSNFVTDNITYFTGTTINAVGSDPAGNALALQGGASNINNGRNITLEFNLSAYSDPILTFATQRTNTGFNNNLIEWSTNGTTFSSTGIIATNPYNPATSFALQTFDFSNVNSLDNAATAFLRITFNGATNAAGNNRIDNIQLNGTLNTTPVPFEFNSAYSLLILGGAFGWRYLRK</sequence>
<evidence type="ECO:0000313" key="2">
    <source>
        <dbReference type="Proteomes" id="UP001483337"/>
    </source>
</evidence>
<keyword evidence="2" id="KW-1185">Reference proteome</keyword>
<dbReference type="EMBL" id="CP150886">
    <property type="protein sequence ID" value="WZB86072.1"/>
    <property type="molecule type" value="Genomic_DNA"/>
</dbReference>
<name>A0ABZ2UL26_9CYAN</name>
<reference evidence="1 2" key="1">
    <citation type="submission" date="2024-04" db="EMBL/GenBank/DDBJ databases">
        <title>Okeanomitos corallinicola gen. &amp; sp. nov. (Nostocales, Cyanobacteria), a new toxic marine heterocyst-forming cyanobacterium from a coral reef.</title>
        <authorList>
            <person name="Li H."/>
            <person name="Li R."/>
            <person name="Kang J."/>
            <person name="Hii K.S."/>
            <person name="Mohamed H.F."/>
            <person name="Xu X."/>
            <person name="Luo Z."/>
        </authorList>
    </citation>
    <scope>NUCLEOTIDE SEQUENCE [LARGE SCALE GENOMIC DNA]</scope>
    <source>
        <strain evidence="1 2">TIOX110</strain>
    </source>
</reference>
<proteinExistence type="predicted"/>
<evidence type="ECO:0008006" key="3">
    <source>
        <dbReference type="Google" id="ProtNLM"/>
    </source>
</evidence>
<dbReference type="RefSeq" id="WP_353928988.1">
    <property type="nucleotide sequence ID" value="NZ_CP150886.1"/>
</dbReference>
<dbReference type="Proteomes" id="UP001483337">
    <property type="component" value="Chromosome"/>
</dbReference>
<gene>
    <name evidence="1" type="ORF">WJM97_11670</name>
</gene>